<comment type="cofactor">
    <cofactor evidence="1 8">
        <name>FAD</name>
        <dbReference type="ChEBI" id="CHEBI:57692"/>
    </cofactor>
</comment>
<dbReference type="PANTHER" id="PTHR12645:SF0">
    <property type="entry name" value="FAD-LINKED SULFHYDRYL OXIDASE ALR"/>
    <property type="match status" value="1"/>
</dbReference>
<evidence type="ECO:0000256" key="1">
    <source>
        <dbReference type="ARBA" id="ARBA00001974"/>
    </source>
</evidence>
<evidence type="ECO:0000256" key="9">
    <source>
        <dbReference type="SAM" id="MobiDB-lite"/>
    </source>
</evidence>
<keyword evidence="6" id="KW-0496">Mitochondrion</keyword>
<evidence type="ECO:0000313" key="11">
    <source>
        <dbReference type="EMBL" id="OQN99292.1"/>
    </source>
</evidence>
<dbReference type="STRING" id="1507870.A0A1V8SJH6"/>
<sequence length="220" mass="24242">MPITEIQFPILTHFLCSVESNTGMPPQPLDATPAQAAKAEAKQQQEDGRANLPKGVVLGPDGKPCRSCTSVASWMAMARSSPSGGKPTNIATTVPPAQATSSLDIPSDCPPDVEQLGRSTWTLLHSLTANYPERPSLTHQSDTRQFMSLFGKMYPCWVCADDFRAWMQNGNAPKVSNREEFGKWMCEAHNAVNVKLGKPSFDCDKWAERWRTGWKDGRCD</sequence>
<keyword evidence="12" id="KW-1185">Reference proteome</keyword>
<name>A0A1V8SJH6_9PEZI</name>
<reference evidence="12" key="1">
    <citation type="submission" date="2017-03" db="EMBL/GenBank/DDBJ databases">
        <title>Genomes of endolithic fungi from Antarctica.</title>
        <authorList>
            <person name="Coleine C."/>
            <person name="Masonjones S."/>
            <person name="Stajich J.E."/>
        </authorList>
    </citation>
    <scope>NUCLEOTIDE SEQUENCE [LARGE SCALE GENOMIC DNA]</scope>
    <source>
        <strain evidence="12">CCFEE 5527</strain>
    </source>
</reference>
<dbReference type="Pfam" id="PF04777">
    <property type="entry name" value="Evr1_Alr"/>
    <property type="match status" value="1"/>
</dbReference>
<protein>
    <recommendedName>
        <fullName evidence="8">Sulfhydryl oxidase</fullName>
        <ecNumber evidence="8">1.8.3.2</ecNumber>
    </recommendedName>
</protein>
<keyword evidence="7" id="KW-1015">Disulfide bond</keyword>
<comment type="catalytic activity">
    <reaction evidence="8">
        <text>2 R'C(R)SH + O2 = R'C(R)S-S(R)CR' + H2O2</text>
        <dbReference type="Rhea" id="RHEA:17357"/>
        <dbReference type="ChEBI" id="CHEBI:15379"/>
        <dbReference type="ChEBI" id="CHEBI:16240"/>
        <dbReference type="ChEBI" id="CHEBI:16520"/>
        <dbReference type="ChEBI" id="CHEBI:17412"/>
        <dbReference type="EC" id="1.8.3.2"/>
    </reaction>
</comment>
<evidence type="ECO:0000256" key="7">
    <source>
        <dbReference type="ARBA" id="ARBA00023157"/>
    </source>
</evidence>
<dbReference type="FunFam" id="1.20.120.310:FF:000003">
    <property type="entry name" value="Sulfhydryl oxidase"/>
    <property type="match status" value="1"/>
</dbReference>
<evidence type="ECO:0000256" key="2">
    <source>
        <dbReference type="ARBA" id="ARBA00004569"/>
    </source>
</evidence>
<dbReference type="GO" id="GO:0005758">
    <property type="term" value="C:mitochondrial intermembrane space"/>
    <property type="evidence" value="ECO:0007669"/>
    <property type="project" value="UniProtKB-SubCell"/>
</dbReference>
<dbReference type="EMBL" id="NAJO01000041">
    <property type="protein sequence ID" value="OQN99292.1"/>
    <property type="molecule type" value="Genomic_DNA"/>
</dbReference>
<proteinExistence type="predicted"/>
<dbReference type="GO" id="GO:0016971">
    <property type="term" value="F:flavin-dependent sulfhydryl oxidase activity"/>
    <property type="evidence" value="ECO:0007669"/>
    <property type="project" value="InterPro"/>
</dbReference>
<dbReference type="Gene3D" id="1.20.120.310">
    <property type="entry name" value="ERV/ALR sulfhydryl oxidase domain"/>
    <property type="match status" value="1"/>
</dbReference>
<feature type="compositionally biased region" description="Basic and acidic residues" evidence="9">
    <location>
        <begin position="39"/>
        <end position="49"/>
    </location>
</feature>
<dbReference type="EC" id="1.8.3.2" evidence="8"/>
<dbReference type="InterPro" id="IPR036774">
    <property type="entry name" value="ERV/ALR_sulphydryl_oxid_sf"/>
</dbReference>
<evidence type="ECO:0000256" key="4">
    <source>
        <dbReference type="ARBA" id="ARBA00022827"/>
    </source>
</evidence>
<evidence type="ECO:0000256" key="6">
    <source>
        <dbReference type="ARBA" id="ARBA00023128"/>
    </source>
</evidence>
<evidence type="ECO:0000259" key="10">
    <source>
        <dbReference type="PROSITE" id="PS51324"/>
    </source>
</evidence>
<feature type="region of interest" description="Disordered" evidence="9">
    <location>
        <begin position="22"/>
        <end position="57"/>
    </location>
</feature>
<organism evidence="11 12">
    <name type="scientific">Cryoendolithus antarcticus</name>
    <dbReference type="NCBI Taxonomy" id="1507870"/>
    <lineage>
        <taxon>Eukaryota</taxon>
        <taxon>Fungi</taxon>
        <taxon>Dikarya</taxon>
        <taxon>Ascomycota</taxon>
        <taxon>Pezizomycotina</taxon>
        <taxon>Dothideomycetes</taxon>
        <taxon>Dothideomycetidae</taxon>
        <taxon>Cladosporiales</taxon>
        <taxon>Cladosporiaceae</taxon>
        <taxon>Cryoendolithus</taxon>
    </lineage>
</organism>
<gene>
    <name evidence="11" type="ORF">B0A48_15141</name>
</gene>
<keyword evidence="5 8" id="KW-0560">Oxidoreductase</keyword>
<keyword evidence="4 8" id="KW-0274">FAD</keyword>
<dbReference type="PANTHER" id="PTHR12645">
    <property type="entry name" value="ALR/ERV"/>
    <property type="match status" value="1"/>
</dbReference>
<feature type="domain" description="ERV/ALR sulfhydryl oxidase" evidence="10">
    <location>
        <begin position="109"/>
        <end position="210"/>
    </location>
</feature>
<dbReference type="InterPro" id="IPR039799">
    <property type="entry name" value="ALR/ERV"/>
</dbReference>
<comment type="caution">
    <text evidence="11">The sequence shown here is derived from an EMBL/GenBank/DDBJ whole genome shotgun (WGS) entry which is preliminary data.</text>
</comment>
<dbReference type="OrthoDB" id="17199at2759"/>
<dbReference type="FunCoup" id="A0A1V8SJH6">
    <property type="interactions" value="878"/>
</dbReference>
<evidence type="ECO:0000256" key="5">
    <source>
        <dbReference type="ARBA" id="ARBA00023002"/>
    </source>
</evidence>
<comment type="subcellular location">
    <subcellularLocation>
        <location evidence="2">Mitochondrion intermembrane space</location>
    </subcellularLocation>
</comment>
<keyword evidence="3 8" id="KW-0285">Flavoprotein</keyword>
<evidence type="ECO:0000256" key="3">
    <source>
        <dbReference type="ARBA" id="ARBA00022630"/>
    </source>
</evidence>
<evidence type="ECO:0000313" key="12">
    <source>
        <dbReference type="Proteomes" id="UP000192596"/>
    </source>
</evidence>
<dbReference type="PROSITE" id="PS51324">
    <property type="entry name" value="ERV_ALR"/>
    <property type="match status" value="1"/>
</dbReference>
<dbReference type="InParanoid" id="A0A1V8SJH6"/>
<dbReference type="Proteomes" id="UP000192596">
    <property type="component" value="Unassembled WGS sequence"/>
</dbReference>
<dbReference type="AlphaFoldDB" id="A0A1V8SJH6"/>
<evidence type="ECO:0000256" key="8">
    <source>
        <dbReference type="RuleBase" id="RU371123"/>
    </source>
</evidence>
<dbReference type="InterPro" id="IPR017905">
    <property type="entry name" value="ERV/ALR_sulphydryl_oxidase"/>
</dbReference>
<dbReference type="SUPFAM" id="SSF69000">
    <property type="entry name" value="FAD-dependent thiol oxidase"/>
    <property type="match status" value="1"/>
</dbReference>
<accession>A0A1V8SJH6</accession>
<dbReference type="GO" id="GO:0050660">
    <property type="term" value="F:flavin adenine dinucleotide binding"/>
    <property type="evidence" value="ECO:0007669"/>
    <property type="project" value="TreeGrafter"/>
</dbReference>